<dbReference type="GO" id="GO:0005516">
    <property type="term" value="F:calmodulin binding"/>
    <property type="evidence" value="ECO:0007669"/>
    <property type="project" value="InterPro"/>
</dbReference>
<evidence type="ECO:0000256" key="2">
    <source>
        <dbReference type="ARBA" id="ARBA00007214"/>
    </source>
</evidence>
<protein>
    <submittedName>
        <fullName evidence="12">Uncharacterized protein</fullName>
    </submittedName>
</protein>
<name>A0A453LY81_AEGTS</name>
<feature type="region of interest" description="Disordered" evidence="8">
    <location>
        <begin position="211"/>
        <end position="234"/>
    </location>
</feature>
<feature type="region of interest" description="Disordered" evidence="8">
    <location>
        <begin position="679"/>
        <end position="702"/>
    </location>
</feature>
<dbReference type="GO" id="GO:0080142">
    <property type="term" value="P:regulation of salicylic acid biosynthetic process"/>
    <property type="evidence" value="ECO:0007669"/>
    <property type="project" value="TreeGrafter"/>
</dbReference>
<keyword evidence="6" id="KW-0804">Transcription</keyword>
<keyword evidence="13" id="KW-1185">Reference proteome</keyword>
<proteinExistence type="inferred from homology"/>
<reference evidence="13" key="1">
    <citation type="journal article" date="2014" name="Science">
        <title>Ancient hybridizations among the ancestral genomes of bread wheat.</title>
        <authorList>
            <consortium name="International Wheat Genome Sequencing Consortium,"/>
            <person name="Marcussen T."/>
            <person name="Sandve S.R."/>
            <person name="Heier L."/>
            <person name="Spannagl M."/>
            <person name="Pfeifer M."/>
            <person name="Jakobsen K.S."/>
            <person name="Wulff B.B."/>
            <person name="Steuernagel B."/>
            <person name="Mayer K.F."/>
            <person name="Olsen O.A."/>
        </authorList>
    </citation>
    <scope>NUCLEOTIDE SEQUENCE [LARGE SCALE GENOMIC DNA]</scope>
    <source>
        <strain evidence="13">cv. AL8/78</strain>
    </source>
</reference>
<evidence type="ECO:0000256" key="5">
    <source>
        <dbReference type="ARBA" id="ARBA00023159"/>
    </source>
</evidence>
<feature type="domain" description="Calmodulin binding protein-like N-terminal" evidence="9">
    <location>
        <begin position="240"/>
        <end position="379"/>
    </location>
</feature>
<evidence type="ECO:0000256" key="7">
    <source>
        <dbReference type="ARBA" id="ARBA00023242"/>
    </source>
</evidence>
<dbReference type="GO" id="GO:0003700">
    <property type="term" value="F:DNA-binding transcription factor activity"/>
    <property type="evidence" value="ECO:0007669"/>
    <property type="project" value="TreeGrafter"/>
</dbReference>
<dbReference type="InterPro" id="IPR046831">
    <property type="entry name" value="Calmodulin_bind_N"/>
</dbReference>
<feature type="region of interest" description="Disordered" evidence="8">
    <location>
        <begin position="40"/>
        <end position="113"/>
    </location>
</feature>
<keyword evidence="4" id="KW-0238">DNA-binding</keyword>
<feature type="compositionally biased region" description="Basic residues" evidence="8">
    <location>
        <begin position="74"/>
        <end position="95"/>
    </location>
</feature>
<evidence type="ECO:0000259" key="9">
    <source>
        <dbReference type="Pfam" id="PF07887"/>
    </source>
</evidence>
<dbReference type="Proteomes" id="UP000015105">
    <property type="component" value="Chromosome 5D"/>
</dbReference>
<accession>A0A453LY81</accession>
<sequence length="702" mass="78566">SSLQSLPGYIQLPVVRLPPRPFAISCSSPLLPLSLSTAAAPRAPHRRVPNPSNSDEASTTTRHCIPDCYPAISSRRRRQGPARAPTTRKRVMAHKRPLEAAPPEQDGPRSPRKRLRRTVLLMMWLERRRARAATVGQLAEMVRQAQLDMARLLVFAMVLVSRLCSMERLLLDLPNALQRMLADQLGAFQRSLMVSIQDIIRRTVQTEMQGRQAASLPNDISQPPRQMSEGFPETGGITSVKLRFVDVDRPIDTLFTGYPVQWQNGGSAKVAIFENDTQITQGHLSKLQIEILPVYADFFTEQGQEDFTKEEFNKQICMYKGKESVLKTVNLANGEAYIGPFSFTESSQRKRLRLTARVKRQDLSIRVQEAISDPFVVKVGRSKQNRKSYPPSKEEAVYRLEKISLKGKHCTLLAEKNITTVKQFMRHYYRDESGLQKLLDMREDWSTLIKHATTSDPGLEIYSFVVEENTEILFNDFYNLVGMMISELYFPVNGLDQFQQIKVNNWKVSAYKKFDERENSGGLTPDYFMTDGIPVRAMPLNNDAEFGDQHPLNGFSGSAVLSNNDAGPSNQGTLPFPQHTYQGLGQHDPSVPQNGAPYSLHQGNILNDQGPLSAQPTIPSHNFSSVPQDDMIAGASQTGQRTPSLDPVLADMSSGFSPVPFEDFWLDLPVDEADHDIARANNAELPNPNSPFDGYGHDGGNQ</sequence>
<dbReference type="AlphaFoldDB" id="A0A453LY81"/>
<dbReference type="InterPro" id="IPR046830">
    <property type="entry name" value="Calmod_bind_M"/>
</dbReference>
<dbReference type="EnsemblPlants" id="AET5Gv20953100.27">
    <property type="protein sequence ID" value="AET5Gv20953100.27"/>
    <property type="gene ID" value="AET5Gv20953100"/>
</dbReference>
<evidence type="ECO:0000256" key="8">
    <source>
        <dbReference type="SAM" id="MobiDB-lite"/>
    </source>
</evidence>
<comment type="similarity">
    <text evidence="2">Belongs to the plant ACBP60 protein family.</text>
</comment>
<keyword evidence="3" id="KW-0805">Transcription regulation</keyword>
<reference evidence="12" key="5">
    <citation type="journal article" date="2021" name="G3 (Bethesda)">
        <title>Aegilops tauschii genome assembly Aet v5.0 features greater sequence contiguity and improved annotation.</title>
        <authorList>
            <person name="Wang L."/>
            <person name="Zhu T."/>
            <person name="Rodriguez J.C."/>
            <person name="Deal K.R."/>
            <person name="Dubcovsky J."/>
            <person name="McGuire P.E."/>
            <person name="Lux T."/>
            <person name="Spannagl M."/>
            <person name="Mayer K.F.X."/>
            <person name="Baldrich P."/>
            <person name="Meyers B.C."/>
            <person name="Huo N."/>
            <person name="Gu Y.Q."/>
            <person name="Zhou H."/>
            <person name="Devos K.M."/>
            <person name="Bennetzen J.L."/>
            <person name="Unver T."/>
            <person name="Budak H."/>
            <person name="Gulick P.J."/>
            <person name="Galiba G."/>
            <person name="Kalapos B."/>
            <person name="Nelson D.R."/>
            <person name="Li P."/>
            <person name="You F.M."/>
            <person name="Luo M.C."/>
            <person name="Dvorak J."/>
        </authorList>
    </citation>
    <scope>NUCLEOTIDE SEQUENCE [LARGE SCALE GENOMIC DNA]</scope>
    <source>
        <strain evidence="12">cv. AL8/78</strain>
    </source>
</reference>
<dbReference type="STRING" id="200361.A0A453LY81"/>
<feature type="domain" description="Calmodulin binding protein C-terminal" evidence="11">
    <location>
        <begin position="461"/>
        <end position="518"/>
    </location>
</feature>
<dbReference type="GO" id="GO:0043565">
    <property type="term" value="F:sequence-specific DNA binding"/>
    <property type="evidence" value="ECO:0007669"/>
    <property type="project" value="TreeGrafter"/>
</dbReference>
<dbReference type="GO" id="GO:0005634">
    <property type="term" value="C:nucleus"/>
    <property type="evidence" value="ECO:0007669"/>
    <property type="project" value="UniProtKB-SubCell"/>
</dbReference>
<evidence type="ECO:0000256" key="1">
    <source>
        <dbReference type="ARBA" id="ARBA00004123"/>
    </source>
</evidence>
<evidence type="ECO:0000259" key="10">
    <source>
        <dbReference type="Pfam" id="PF20451"/>
    </source>
</evidence>
<reference evidence="12" key="3">
    <citation type="journal article" date="2017" name="Nature">
        <title>Genome sequence of the progenitor of the wheat D genome Aegilops tauschii.</title>
        <authorList>
            <person name="Luo M.C."/>
            <person name="Gu Y.Q."/>
            <person name="Puiu D."/>
            <person name="Wang H."/>
            <person name="Twardziok S.O."/>
            <person name="Deal K.R."/>
            <person name="Huo N."/>
            <person name="Zhu T."/>
            <person name="Wang L."/>
            <person name="Wang Y."/>
            <person name="McGuire P.E."/>
            <person name="Liu S."/>
            <person name="Long H."/>
            <person name="Ramasamy R.K."/>
            <person name="Rodriguez J.C."/>
            <person name="Van S.L."/>
            <person name="Yuan L."/>
            <person name="Wang Z."/>
            <person name="Xia Z."/>
            <person name="Xiao L."/>
            <person name="Anderson O.D."/>
            <person name="Ouyang S."/>
            <person name="Liang Y."/>
            <person name="Zimin A.V."/>
            <person name="Pertea G."/>
            <person name="Qi P."/>
            <person name="Bennetzen J.L."/>
            <person name="Dai X."/>
            <person name="Dawson M.W."/>
            <person name="Muller H.G."/>
            <person name="Kugler K."/>
            <person name="Rivarola-Duarte L."/>
            <person name="Spannagl M."/>
            <person name="Mayer K.F.X."/>
            <person name="Lu F.H."/>
            <person name="Bevan M.W."/>
            <person name="Leroy P."/>
            <person name="Li P."/>
            <person name="You F.M."/>
            <person name="Sun Q."/>
            <person name="Liu Z."/>
            <person name="Lyons E."/>
            <person name="Wicker T."/>
            <person name="Salzberg S.L."/>
            <person name="Devos K.M."/>
            <person name="Dvorak J."/>
        </authorList>
    </citation>
    <scope>NUCLEOTIDE SEQUENCE [LARGE SCALE GENOMIC DNA]</scope>
    <source>
        <strain evidence="12">cv. AL8/78</strain>
    </source>
</reference>
<feature type="compositionally biased region" description="Polar residues" evidence="8">
    <location>
        <begin position="52"/>
        <end position="62"/>
    </location>
</feature>
<evidence type="ECO:0000256" key="4">
    <source>
        <dbReference type="ARBA" id="ARBA00023125"/>
    </source>
</evidence>
<comment type="subcellular location">
    <subcellularLocation>
        <location evidence="1">Nucleus</location>
    </subcellularLocation>
</comment>
<dbReference type="PANTHER" id="PTHR31713:SF8">
    <property type="entry name" value="OS03G0778000 PROTEIN"/>
    <property type="match status" value="1"/>
</dbReference>
<evidence type="ECO:0000256" key="3">
    <source>
        <dbReference type="ARBA" id="ARBA00023015"/>
    </source>
</evidence>
<reference evidence="12" key="4">
    <citation type="submission" date="2019-03" db="UniProtKB">
        <authorList>
            <consortium name="EnsemblPlants"/>
        </authorList>
    </citation>
    <scope>IDENTIFICATION</scope>
</reference>
<dbReference type="InterPro" id="IPR012416">
    <property type="entry name" value="CBP60"/>
</dbReference>
<evidence type="ECO:0000256" key="6">
    <source>
        <dbReference type="ARBA" id="ARBA00023163"/>
    </source>
</evidence>
<keyword evidence="7" id="KW-0539">Nucleus</keyword>
<dbReference type="PANTHER" id="PTHR31713">
    <property type="entry name" value="OS02G0177800 PROTEIN"/>
    <property type="match status" value="1"/>
</dbReference>
<dbReference type="Pfam" id="PF20452">
    <property type="entry name" value="Calmod_bind_C"/>
    <property type="match status" value="1"/>
</dbReference>
<reference evidence="13" key="2">
    <citation type="journal article" date="2017" name="Nat. Plants">
        <title>The Aegilops tauschii genome reveals multiple impacts of transposons.</title>
        <authorList>
            <person name="Zhao G."/>
            <person name="Zou C."/>
            <person name="Li K."/>
            <person name="Wang K."/>
            <person name="Li T."/>
            <person name="Gao L."/>
            <person name="Zhang X."/>
            <person name="Wang H."/>
            <person name="Yang Z."/>
            <person name="Liu X."/>
            <person name="Jiang W."/>
            <person name="Mao L."/>
            <person name="Kong X."/>
            <person name="Jiao Y."/>
            <person name="Jia J."/>
        </authorList>
    </citation>
    <scope>NUCLEOTIDE SEQUENCE [LARGE SCALE GENOMIC DNA]</scope>
    <source>
        <strain evidence="13">cv. AL8/78</strain>
    </source>
</reference>
<evidence type="ECO:0000313" key="12">
    <source>
        <dbReference type="EnsemblPlants" id="AET5Gv20953100.27"/>
    </source>
</evidence>
<dbReference type="Pfam" id="PF07887">
    <property type="entry name" value="Calmodulin_bind"/>
    <property type="match status" value="1"/>
</dbReference>
<dbReference type="InterPro" id="IPR046829">
    <property type="entry name" value="Calmod_bind_C"/>
</dbReference>
<organism evidence="12 13">
    <name type="scientific">Aegilops tauschii subsp. strangulata</name>
    <name type="common">Goatgrass</name>
    <dbReference type="NCBI Taxonomy" id="200361"/>
    <lineage>
        <taxon>Eukaryota</taxon>
        <taxon>Viridiplantae</taxon>
        <taxon>Streptophyta</taxon>
        <taxon>Embryophyta</taxon>
        <taxon>Tracheophyta</taxon>
        <taxon>Spermatophyta</taxon>
        <taxon>Magnoliopsida</taxon>
        <taxon>Liliopsida</taxon>
        <taxon>Poales</taxon>
        <taxon>Poaceae</taxon>
        <taxon>BOP clade</taxon>
        <taxon>Pooideae</taxon>
        <taxon>Triticodae</taxon>
        <taxon>Triticeae</taxon>
        <taxon>Triticinae</taxon>
        <taxon>Aegilops</taxon>
    </lineage>
</organism>
<dbReference type="Pfam" id="PF20451">
    <property type="entry name" value="Calmod_bind_M"/>
    <property type="match status" value="1"/>
</dbReference>
<dbReference type="Gramene" id="AET5Gv20953100.27">
    <property type="protein sequence ID" value="AET5Gv20953100.27"/>
    <property type="gene ID" value="AET5Gv20953100"/>
</dbReference>
<feature type="domain" description="Calmodulin binding protein central" evidence="10">
    <location>
        <begin position="393"/>
        <end position="455"/>
    </location>
</feature>
<evidence type="ECO:0000313" key="13">
    <source>
        <dbReference type="Proteomes" id="UP000015105"/>
    </source>
</evidence>
<evidence type="ECO:0000259" key="11">
    <source>
        <dbReference type="Pfam" id="PF20452"/>
    </source>
</evidence>
<keyword evidence="5" id="KW-0010">Activator</keyword>